<dbReference type="PRINTS" id="PR00410">
    <property type="entry name" value="PHEHYDRXLASE"/>
</dbReference>
<dbReference type="EC" id="1.14.12.17" evidence="3"/>
<dbReference type="Gene3D" id="2.40.30.10">
    <property type="entry name" value="Translation factors"/>
    <property type="match status" value="1"/>
</dbReference>
<evidence type="ECO:0000256" key="2">
    <source>
        <dbReference type="ARBA" id="ARBA00006401"/>
    </source>
</evidence>
<keyword evidence="14" id="KW-0813">Transport</keyword>
<dbReference type="Pfam" id="PF00970">
    <property type="entry name" value="FAD_binding_6"/>
    <property type="match status" value="1"/>
</dbReference>
<keyword evidence="8" id="KW-0521">NADP</keyword>
<dbReference type="PANTHER" id="PTHR43396">
    <property type="entry name" value="FLAVOHEMOPROTEIN"/>
    <property type="match status" value="1"/>
</dbReference>
<comment type="similarity">
    <text evidence="14">Belongs to the globin family.</text>
</comment>
<evidence type="ECO:0000256" key="14">
    <source>
        <dbReference type="RuleBase" id="RU000356"/>
    </source>
</evidence>
<keyword evidence="4 14" id="KW-0349">Heme</keyword>
<evidence type="ECO:0000313" key="18">
    <source>
        <dbReference type="Proteomes" id="UP000195913"/>
    </source>
</evidence>
<feature type="domain" description="Globin" evidence="15">
    <location>
        <begin position="1"/>
        <end position="131"/>
    </location>
</feature>
<evidence type="ECO:0000256" key="4">
    <source>
        <dbReference type="ARBA" id="ARBA00022617"/>
    </source>
</evidence>
<evidence type="ECO:0000256" key="7">
    <source>
        <dbReference type="ARBA" id="ARBA00022723"/>
    </source>
</evidence>
<dbReference type="SUPFAM" id="SSF46458">
    <property type="entry name" value="Globin-like"/>
    <property type="match status" value="1"/>
</dbReference>
<dbReference type="PROSITE" id="PS01033">
    <property type="entry name" value="GLOBIN"/>
    <property type="match status" value="1"/>
</dbReference>
<dbReference type="GO" id="GO:0046210">
    <property type="term" value="P:nitric oxide catabolic process"/>
    <property type="evidence" value="ECO:0007669"/>
    <property type="project" value="TreeGrafter"/>
</dbReference>
<dbReference type="InterPro" id="IPR039261">
    <property type="entry name" value="FNR_nucleotide-bd"/>
</dbReference>
<evidence type="ECO:0000256" key="1">
    <source>
        <dbReference type="ARBA" id="ARBA00001970"/>
    </source>
</evidence>
<dbReference type="RefSeq" id="WP_086997739.1">
    <property type="nucleotide sequence ID" value="NZ_FUHW01000027.1"/>
</dbReference>
<dbReference type="InterPro" id="IPR000971">
    <property type="entry name" value="Globin"/>
</dbReference>
<dbReference type="Pfam" id="PF00175">
    <property type="entry name" value="NAD_binding_1"/>
    <property type="match status" value="1"/>
</dbReference>
<organism evidence="17 18">
    <name type="scientific">Arthrobacter rhombi</name>
    <dbReference type="NCBI Taxonomy" id="71253"/>
    <lineage>
        <taxon>Bacteria</taxon>
        <taxon>Bacillati</taxon>
        <taxon>Actinomycetota</taxon>
        <taxon>Actinomycetes</taxon>
        <taxon>Micrococcales</taxon>
        <taxon>Micrococcaceae</taxon>
        <taxon>Arthrobacter</taxon>
    </lineage>
</organism>
<keyword evidence="10" id="KW-0411">Iron-sulfur</keyword>
<feature type="domain" description="FAD-binding FR-type" evidence="16">
    <location>
        <begin position="138"/>
        <end position="238"/>
    </location>
</feature>
<dbReference type="GO" id="GO:0071500">
    <property type="term" value="P:cellular response to nitrosative stress"/>
    <property type="evidence" value="ECO:0007669"/>
    <property type="project" value="TreeGrafter"/>
</dbReference>
<dbReference type="InterPro" id="IPR008333">
    <property type="entry name" value="Cbr1-like_FAD-bd_dom"/>
</dbReference>
<dbReference type="InterPro" id="IPR012292">
    <property type="entry name" value="Globin/Proto"/>
</dbReference>
<dbReference type="EMBL" id="FUHW01000027">
    <property type="protein sequence ID" value="SJM62920.1"/>
    <property type="molecule type" value="Genomic_DNA"/>
</dbReference>
<comment type="catalytic activity">
    <reaction evidence="12">
        <text>2 nitric oxide + NADH + 2 O2 = 2 nitrate + NAD(+) + H(+)</text>
        <dbReference type="Rhea" id="RHEA:19469"/>
        <dbReference type="ChEBI" id="CHEBI:15378"/>
        <dbReference type="ChEBI" id="CHEBI:15379"/>
        <dbReference type="ChEBI" id="CHEBI:16480"/>
        <dbReference type="ChEBI" id="CHEBI:17632"/>
        <dbReference type="ChEBI" id="CHEBI:57540"/>
        <dbReference type="ChEBI" id="CHEBI:57945"/>
        <dbReference type="EC" id="1.14.12.17"/>
    </reaction>
</comment>
<keyword evidence="18" id="KW-1185">Reference proteome</keyword>
<evidence type="ECO:0000256" key="3">
    <source>
        <dbReference type="ARBA" id="ARBA00012229"/>
    </source>
</evidence>
<evidence type="ECO:0000256" key="11">
    <source>
        <dbReference type="ARBA" id="ARBA00023027"/>
    </source>
</evidence>
<dbReference type="InterPro" id="IPR017938">
    <property type="entry name" value="Riboflavin_synthase-like_b-brl"/>
</dbReference>
<comment type="cofactor">
    <cofactor evidence="1">
        <name>heme b</name>
        <dbReference type="ChEBI" id="CHEBI:60344"/>
    </cofactor>
</comment>
<keyword evidence="17" id="KW-0223">Dioxygenase</keyword>
<keyword evidence="7" id="KW-0479">Metal-binding</keyword>
<dbReference type="GO" id="GO:0046872">
    <property type="term" value="F:metal ion binding"/>
    <property type="evidence" value="ECO:0007669"/>
    <property type="project" value="UniProtKB-KW"/>
</dbReference>
<dbReference type="GO" id="GO:0051537">
    <property type="term" value="F:2 iron, 2 sulfur cluster binding"/>
    <property type="evidence" value="ECO:0007669"/>
    <property type="project" value="UniProtKB-KW"/>
</dbReference>
<evidence type="ECO:0000256" key="6">
    <source>
        <dbReference type="ARBA" id="ARBA00022714"/>
    </source>
</evidence>
<dbReference type="CDD" id="cd19753">
    <property type="entry name" value="Mb-like_oxidoreductase"/>
    <property type="match status" value="1"/>
</dbReference>
<gene>
    <name evidence="17" type="ORF">FM101_07555</name>
</gene>
<evidence type="ECO:0000256" key="12">
    <source>
        <dbReference type="ARBA" id="ARBA00048649"/>
    </source>
</evidence>
<dbReference type="GO" id="GO:0008941">
    <property type="term" value="F:nitric oxide dioxygenase NAD(P)H activity"/>
    <property type="evidence" value="ECO:0007669"/>
    <property type="project" value="UniProtKB-EC"/>
</dbReference>
<dbReference type="GO" id="GO:0071949">
    <property type="term" value="F:FAD binding"/>
    <property type="evidence" value="ECO:0007669"/>
    <property type="project" value="TreeGrafter"/>
</dbReference>
<dbReference type="Pfam" id="PF00042">
    <property type="entry name" value="Globin"/>
    <property type="match status" value="1"/>
</dbReference>
<dbReference type="SUPFAM" id="SSF52343">
    <property type="entry name" value="Ferredoxin reductase-like, C-terminal NADP-linked domain"/>
    <property type="match status" value="1"/>
</dbReference>
<keyword evidence="9" id="KW-0408">Iron</keyword>
<sequence>MNIEMLKSTWADMSQAGDEAPLYFYSHLFITHPELREMFPVSMASQRDKLFGALGHIVSNVEKLDSDTGFIEELGRDHRRFAVEPEHYSAVGSSLLATLKQFLGSQWTESVAADWSAAYGQIAKIMVIAAEDAADDAPPWWDAEVVSVDRRSIDVTVLQMRTSVAMDYRPGQSMAMELGRLPRLWRYVTPANQPRSDGLVELHIQLVPGGQFSSTAVRKVRPGDTARLGAPMGDQLTRPFNDNDLLMVAGGTGLAPLAAVLDEINTQWRAEGAGPRVDLFHGARLPWNLYDHDKLTTLTEEPWFTYRPVVSDDPTFHGLRGLVGSAVAAEGSWAGRTALICGSPPMVGHAVAQLGAAGLAPEDLRYETFATLDKSSSAIGQTDEEGSR</sequence>
<dbReference type="GO" id="GO:0019825">
    <property type="term" value="F:oxygen binding"/>
    <property type="evidence" value="ECO:0007669"/>
    <property type="project" value="InterPro"/>
</dbReference>
<keyword evidence="17" id="KW-0560">Oxidoreductase</keyword>
<dbReference type="GO" id="GO:0020037">
    <property type="term" value="F:heme binding"/>
    <property type="evidence" value="ECO:0007669"/>
    <property type="project" value="InterPro"/>
</dbReference>
<evidence type="ECO:0000256" key="10">
    <source>
        <dbReference type="ARBA" id="ARBA00023014"/>
    </source>
</evidence>
<reference evidence="17 18" key="1">
    <citation type="submission" date="2017-02" db="EMBL/GenBank/DDBJ databases">
        <authorList>
            <person name="Peterson S.W."/>
        </authorList>
    </citation>
    <scope>NUCLEOTIDE SEQUENCE [LARGE SCALE GENOMIC DNA]</scope>
    <source>
        <strain evidence="17 18">B Ar 00.02</strain>
    </source>
</reference>
<evidence type="ECO:0000259" key="15">
    <source>
        <dbReference type="PROSITE" id="PS01033"/>
    </source>
</evidence>
<dbReference type="Gene3D" id="1.10.490.10">
    <property type="entry name" value="Globins"/>
    <property type="match status" value="1"/>
</dbReference>
<dbReference type="PANTHER" id="PTHR43396:SF3">
    <property type="entry name" value="FLAVOHEMOPROTEIN"/>
    <property type="match status" value="1"/>
</dbReference>
<dbReference type="InterPro" id="IPR001433">
    <property type="entry name" value="OxRdtase_FAD/NAD-bd"/>
</dbReference>
<dbReference type="CDD" id="cd06187">
    <property type="entry name" value="O2ase_reductase_like"/>
    <property type="match status" value="1"/>
</dbReference>
<dbReference type="Proteomes" id="UP000195913">
    <property type="component" value="Unassembled WGS sequence"/>
</dbReference>
<evidence type="ECO:0000256" key="9">
    <source>
        <dbReference type="ARBA" id="ARBA00023004"/>
    </source>
</evidence>
<evidence type="ECO:0000256" key="5">
    <source>
        <dbReference type="ARBA" id="ARBA00022621"/>
    </source>
</evidence>
<comment type="similarity">
    <text evidence="2">In the C-terminal section; belongs to the flavoprotein pyridine nucleotide cytochrome reductase family.</text>
</comment>
<dbReference type="AlphaFoldDB" id="A0A1R4G3V6"/>
<protein>
    <recommendedName>
        <fullName evidence="3">nitric oxide dioxygenase</fullName>
        <ecNumber evidence="3">1.14.12.17</ecNumber>
    </recommendedName>
</protein>
<evidence type="ECO:0000259" key="16">
    <source>
        <dbReference type="PROSITE" id="PS51384"/>
    </source>
</evidence>
<keyword evidence="5 14" id="KW-0561">Oxygen transport</keyword>
<proteinExistence type="inferred from homology"/>
<evidence type="ECO:0000313" key="17">
    <source>
        <dbReference type="EMBL" id="SJM62920.1"/>
    </source>
</evidence>
<accession>A0A1R4G3V6</accession>
<evidence type="ECO:0000256" key="8">
    <source>
        <dbReference type="ARBA" id="ARBA00022857"/>
    </source>
</evidence>
<dbReference type="PROSITE" id="PS51384">
    <property type="entry name" value="FAD_FR"/>
    <property type="match status" value="1"/>
</dbReference>
<dbReference type="GO" id="GO:0005344">
    <property type="term" value="F:oxygen carrier activity"/>
    <property type="evidence" value="ECO:0007669"/>
    <property type="project" value="UniProtKB-KW"/>
</dbReference>
<keyword evidence="11" id="KW-0520">NAD</keyword>
<evidence type="ECO:0000256" key="13">
    <source>
        <dbReference type="ARBA" id="ARBA00049433"/>
    </source>
</evidence>
<dbReference type="InterPro" id="IPR017927">
    <property type="entry name" value="FAD-bd_FR_type"/>
</dbReference>
<dbReference type="SUPFAM" id="SSF63380">
    <property type="entry name" value="Riboflavin synthase domain-like"/>
    <property type="match status" value="1"/>
</dbReference>
<name>A0A1R4G3V6_9MICC</name>
<keyword evidence="6" id="KW-0001">2Fe-2S</keyword>
<dbReference type="Gene3D" id="3.40.50.80">
    <property type="entry name" value="Nucleotide-binding domain of ferredoxin-NADP reductase (FNR) module"/>
    <property type="match status" value="1"/>
</dbReference>
<dbReference type="InterPro" id="IPR009050">
    <property type="entry name" value="Globin-like_sf"/>
</dbReference>
<comment type="catalytic activity">
    <reaction evidence="13">
        <text>2 nitric oxide + NADPH + 2 O2 = 2 nitrate + NADP(+) + H(+)</text>
        <dbReference type="Rhea" id="RHEA:19465"/>
        <dbReference type="ChEBI" id="CHEBI:15378"/>
        <dbReference type="ChEBI" id="CHEBI:15379"/>
        <dbReference type="ChEBI" id="CHEBI:16480"/>
        <dbReference type="ChEBI" id="CHEBI:17632"/>
        <dbReference type="ChEBI" id="CHEBI:57783"/>
        <dbReference type="ChEBI" id="CHEBI:58349"/>
        <dbReference type="EC" id="1.14.12.17"/>
    </reaction>
</comment>